<evidence type="ECO:0000313" key="3">
    <source>
        <dbReference type="Proteomes" id="UP000199150"/>
    </source>
</evidence>
<dbReference type="PANTHER" id="PTHR12461">
    <property type="entry name" value="HYPOXIA-INDUCIBLE FACTOR 1 ALPHA INHIBITOR-RELATED"/>
    <property type="match status" value="1"/>
</dbReference>
<dbReference type="InterPro" id="IPR003347">
    <property type="entry name" value="JmjC_dom"/>
</dbReference>
<sequence length="341" mass="38428">MNRFKSIAVIDKVDRVTFENEIRPLNQPVVMKGLVSHWPCVEAAKKSPEALGAYLKKHDSRRTSLVSVCPAEFKGRFFYNESLTGVNFTAINESISGLVDWFLAQPASQCGEARYIQALPIPAVAPDMMAGLDMPLLNTDVQPRLWLGNTICTQTHLDRPENIACHVAGKKVFTLFPPDQLPNLYMGPLDMTPGGALISLASLDEPDFNAHPRFAQALEVAQQAHLEPGDALYIPSYWWHHVQTTGPLNMLVNYWWNDARPDAYHPLATLYLAALSIKHLPSDQRQFWKTMLDYYIFDSAGDPVAHLPASIQGAFSQEISAEKMQLSKRQFKQRFQQMFNQ</sequence>
<name>A0A1G4R9H9_9CAUL</name>
<evidence type="ECO:0000313" key="2">
    <source>
        <dbReference type="EMBL" id="SCW53417.1"/>
    </source>
</evidence>
<protein>
    <submittedName>
        <fullName evidence="2">Cupin-like domain-containing protein</fullName>
    </submittedName>
</protein>
<reference evidence="3" key="1">
    <citation type="submission" date="2016-10" db="EMBL/GenBank/DDBJ databases">
        <authorList>
            <person name="Varghese N."/>
            <person name="Submissions S."/>
        </authorList>
    </citation>
    <scope>NUCLEOTIDE SEQUENCE [LARGE SCALE GENOMIC DNA]</scope>
    <source>
        <strain evidence="3">CGMCC 1.3431</strain>
    </source>
</reference>
<keyword evidence="3" id="KW-1185">Reference proteome</keyword>
<dbReference type="PROSITE" id="PS51184">
    <property type="entry name" value="JMJC"/>
    <property type="match status" value="1"/>
</dbReference>
<dbReference type="SMART" id="SM00558">
    <property type="entry name" value="JmjC"/>
    <property type="match status" value="1"/>
</dbReference>
<accession>A0A1G4R9H9</accession>
<dbReference type="SUPFAM" id="SSF51197">
    <property type="entry name" value="Clavaminate synthase-like"/>
    <property type="match status" value="1"/>
</dbReference>
<proteinExistence type="predicted"/>
<dbReference type="STRING" id="260084.SAMN02927928_1690"/>
<dbReference type="AlphaFoldDB" id="A0A1G4R9H9"/>
<dbReference type="EMBL" id="FMTS01000002">
    <property type="protein sequence ID" value="SCW53417.1"/>
    <property type="molecule type" value="Genomic_DNA"/>
</dbReference>
<dbReference type="PANTHER" id="PTHR12461:SF105">
    <property type="entry name" value="HYPOXIA-INDUCIBLE FACTOR 1-ALPHA INHIBITOR"/>
    <property type="match status" value="1"/>
</dbReference>
<dbReference type="Pfam" id="PF13621">
    <property type="entry name" value="Cupin_8"/>
    <property type="match status" value="1"/>
</dbReference>
<feature type="domain" description="JmjC" evidence="1">
    <location>
        <begin position="123"/>
        <end position="271"/>
    </location>
</feature>
<organism evidence="2 3">
    <name type="scientific">Asticcacaulis taihuensis</name>
    <dbReference type="NCBI Taxonomy" id="260084"/>
    <lineage>
        <taxon>Bacteria</taxon>
        <taxon>Pseudomonadati</taxon>
        <taxon>Pseudomonadota</taxon>
        <taxon>Alphaproteobacteria</taxon>
        <taxon>Caulobacterales</taxon>
        <taxon>Caulobacteraceae</taxon>
        <taxon>Asticcacaulis</taxon>
    </lineage>
</organism>
<evidence type="ECO:0000259" key="1">
    <source>
        <dbReference type="PROSITE" id="PS51184"/>
    </source>
</evidence>
<dbReference type="RefSeq" id="WP_170828248.1">
    <property type="nucleotide sequence ID" value="NZ_CBCRYE010000004.1"/>
</dbReference>
<dbReference type="Gene3D" id="2.60.120.650">
    <property type="entry name" value="Cupin"/>
    <property type="match status" value="1"/>
</dbReference>
<dbReference type="InterPro" id="IPR041667">
    <property type="entry name" value="Cupin_8"/>
</dbReference>
<dbReference type="Proteomes" id="UP000199150">
    <property type="component" value="Unassembled WGS sequence"/>
</dbReference>
<gene>
    <name evidence="2" type="ORF">SAMN02927928_1690</name>
</gene>